<evidence type="ECO:0000256" key="5">
    <source>
        <dbReference type="ARBA" id="ARBA00022692"/>
    </source>
</evidence>
<dbReference type="GO" id="GO:0055085">
    <property type="term" value="P:transmembrane transport"/>
    <property type="evidence" value="ECO:0007669"/>
    <property type="project" value="InterPro"/>
</dbReference>
<evidence type="ECO:0000256" key="1">
    <source>
        <dbReference type="ARBA" id="ARBA00004651"/>
    </source>
</evidence>
<evidence type="ECO:0000256" key="4">
    <source>
        <dbReference type="ARBA" id="ARBA00022475"/>
    </source>
</evidence>
<evidence type="ECO:0000259" key="10">
    <source>
        <dbReference type="PROSITE" id="PS50928"/>
    </source>
</evidence>
<accession>A0A0M2RFT9</accession>
<comment type="similarity">
    <text evidence="2">Belongs to the binding-protein-dependent transport system permease family. CysTW subfamily.</text>
</comment>
<dbReference type="AlphaFoldDB" id="A0A0M2RFT9"/>
<evidence type="ECO:0000256" key="9">
    <source>
        <dbReference type="SAM" id="MobiDB-lite"/>
    </source>
</evidence>
<dbReference type="RefSeq" id="WP_046503057.1">
    <property type="nucleotide sequence ID" value="NZ_LANI01000002.1"/>
</dbReference>
<dbReference type="PANTHER" id="PTHR42929:SF5">
    <property type="entry name" value="ABC TRANSPORTER PERMEASE PROTEIN"/>
    <property type="match status" value="1"/>
</dbReference>
<dbReference type="GO" id="GO:0005886">
    <property type="term" value="C:plasma membrane"/>
    <property type="evidence" value="ECO:0007669"/>
    <property type="project" value="UniProtKB-SubCell"/>
</dbReference>
<dbReference type="PROSITE" id="PS50928">
    <property type="entry name" value="ABC_TM1"/>
    <property type="match status" value="1"/>
</dbReference>
<dbReference type="EMBL" id="LANI01000002">
    <property type="protein sequence ID" value="KKJ78428.1"/>
    <property type="molecule type" value="Genomic_DNA"/>
</dbReference>
<reference evidence="11 12" key="1">
    <citation type="submission" date="2015-03" db="EMBL/GenBank/DDBJ databases">
        <title>Genome sequence of Kiloniella sp. P1-1, isolated from the gut microflora of Pacific white shrimp, Penaeus vannamei.</title>
        <authorList>
            <person name="Shao Z."/>
            <person name="Wang L."/>
            <person name="Li X."/>
        </authorList>
    </citation>
    <scope>NUCLEOTIDE SEQUENCE [LARGE SCALE GENOMIC DNA]</scope>
    <source>
        <strain evidence="11 12">P1-1</strain>
    </source>
</reference>
<gene>
    <name evidence="11" type="ORF">WH95_03860</name>
</gene>
<evidence type="ECO:0000313" key="12">
    <source>
        <dbReference type="Proteomes" id="UP000034491"/>
    </source>
</evidence>
<keyword evidence="4" id="KW-1003">Cell membrane</keyword>
<keyword evidence="12" id="KW-1185">Reference proteome</keyword>
<evidence type="ECO:0000256" key="3">
    <source>
        <dbReference type="ARBA" id="ARBA00022448"/>
    </source>
</evidence>
<feature type="transmembrane region" description="Helical" evidence="8">
    <location>
        <begin position="255"/>
        <end position="274"/>
    </location>
</feature>
<protein>
    <submittedName>
        <fullName evidence="11">ABC transporter permease</fullName>
    </submittedName>
</protein>
<keyword evidence="7 8" id="KW-0472">Membrane</keyword>
<evidence type="ECO:0000256" key="8">
    <source>
        <dbReference type="RuleBase" id="RU363032"/>
    </source>
</evidence>
<name>A0A0M2RFT9_9PROT</name>
<feature type="transmembrane region" description="Helical" evidence="8">
    <location>
        <begin position="34"/>
        <end position="54"/>
    </location>
</feature>
<feature type="region of interest" description="Disordered" evidence="9">
    <location>
        <begin position="1"/>
        <end position="20"/>
    </location>
</feature>
<dbReference type="InterPro" id="IPR000515">
    <property type="entry name" value="MetI-like"/>
</dbReference>
<evidence type="ECO:0000256" key="6">
    <source>
        <dbReference type="ARBA" id="ARBA00022989"/>
    </source>
</evidence>
<dbReference type="OrthoDB" id="9807047at2"/>
<feature type="transmembrane region" description="Helical" evidence="8">
    <location>
        <begin position="232"/>
        <end position="249"/>
    </location>
</feature>
<keyword evidence="3 8" id="KW-0813">Transport</keyword>
<evidence type="ECO:0000256" key="2">
    <source>
        <dbReference type="ARBA" id="ARBA00007069"/>
    </source>
</evidence>
<feature type="domain" description="ABC transmembrane type-1" evidence="10">
    <location>
        <begin position="199"/>
        <end position="407"/>
    </location>
</feature>
<dbReference type="Pfam" id="PF00528">
    <property type="entry name" value="BPD_transp_1"/>
    <property type="match status" value="1"/>
</dbReference>
<dbReference type="PANTHER" id="PTHR42929">
    <property type="entry name" value="INNER MEMBRANE ABC TRANSPORTER PERMEASE PROTEIN YDCU-RELATED-RELATED"/>
    <property type="match status" value="1"/>
</dbReference>
<dbReference type="PATRIC" id="fig|1549748.8.peg.1380"/>
<comment type="caution">
    <text evidence="11">The sequence shown here is derived from an EMBL/GenBank/DDBJ whole genome shotgun (WGS) entry which is preliminary data.</text>
</comment>
<dbReference type="Proteomes" id="UP000034491">
    <property type="component" value="Unassembled WGS sequence"/>
</dbReference>
<organism evidence="11 12">
    <name type="scientific">Kiloniella litopenaei</name>
    <dbReference type="NCBI Taxonomy" id="1549748"/>
    <lineage>
        <taxon>Bacteria</taxon>
        <taxon>Pseudomonadati</taxon>
        <taxon>Pseudomonadota</taxon>
        <taxon>Alphaproteobacteria</taxon>
        <taxon>Rhodospirillales</taxon>
        <taxon>Kiloniellaceae</taxon>
        <taxon>Kiloniella</taxon>
    </lineage>
</organism>
<feature type="transmembrane region" description="Helical" evidence="8">
    <location>
        <begin position="286"/>
        <end position="306"/>
    </location>
</feature>
<feature type="transmembrane region" description="Helical" evidence="8">
    <location>
        <begin position="384"/>
        <end position="407"/>
    </location>
</feature>
<dbReference type="CDD" id="cd06261">
    <property type="entry name" value="TM_PBP2"/>
    <property type="match status" value="1"/>
</dbReference>
<dbReference type="InterPro" id="IPR035906">
    <property type="entry name" value="MetI-like_sf"/>
</dbReference>
<keyword evidence="6 8" id="KW-1133">Transmembrane helix</keyword>
<dbReference type="SUPFAM" id="SSF161098">
    <property type="entry name" value="MetI-like"/>
    <property type="match status" value="1"/>
</dbReference>
<evidence type="ECO:0000313" key="11">
    <source>
        <dbReference type="EMBL" id="KKJ78428.1"/>
    </source>
</evidence>
<evidence type="ECO:0000256" key="7">
    <source>
        <dbReference type="ARBA" id="ARBA00023136"/>
    </source>
</evidence>
<feature type="transmembrane region" description="Helical" evidence="8">
    <location>
        <begin position="343"/>
        <end position="364"/>
    </location>
</feature>
<feature type="compositionally biased region" description="Polar residues" evidence="9">
    <location>
        <begin position="1"/>
        <end position="10"/>
    </location>
</feature>
<dbReference type="Gene3D" id="1.10.3720.10">
    <property type="entry name" value="MetI-like"/>
    <property type="match status" value="1"/>
</dbReference>
<feature type="transmembrane region" description="Helical" evidence="8">
    <location>
        <begin position="203"/>
        <end position="225"/>
    </location>
</feature>
<proteinExistence type="inferred from homology"/>
<comment type="subcellular location">
    <subcellularLocation>
        <location evidence="1 8">Cell membrane</location>
        <topology evidence="1 8">Multi-pass membrane protein</topology>
    </subcellularLocation>
</comment>
<sequence>MAITVDSTGDLSPEEQKRLKGDLSRSLRQKKIRAILLVAPLVAFILVTFIFPIGNMLVRSVDNPQVHTYMPNVTEALKSWDGQELPDETIYAALAKDLIEGRKAKTIGKAATRLNYEKSGMRSLITGTARKHKKIVAPYKESLIGIKKKWGDIDTWKIIKKTGSPVTGSFFINAFDMVESPDGEISFAPEKQQIYLKLFWRTVWMSLLITFMTVLLGYPVSFLLASLPMKTANILMILVLLPFWTSLLVRTSSWIALLQTEGILNDLLVWLGVISNEARVQMIYNAIGTVVAMTHILLPFMILPLYSVMKTVPPSYVRAARSLGATNWTAFWRVYVPQTVPGVSAGAILVFILSIGYYITPALVGGESGRFIGNMIAYHMQKSLNWGLAAALGVMLLVMVLAIFALYSRVVGDNKVKLG</sequence>
<dbReference type="STRING" id="1549748.WH95_03860"/>
<keyword evidence="5 8" id="KW-0812">Transmembrane</keyword>